<evidence type="ECO:0000256" key="5">
    <source>
        <dbReference type="SAM" id="MobiDB-lite"/>
    </source>
</evidence>
<dbReference type="PANTHER" id="PTHR42734:SF5">
    <property type="entry name" value="IRON TRANSPORT SYSTEM ATP-BINDING PROTEIN HI_0361-RELATED"/>
    <property type="match status" value="1"/>
</dbReference>
<keyword evidence="8" id="KW-1185">Reference proteome</keyword>
<evidence type="ECO:0000313" key="7">
    <source>
        <dbReference type="EMBL" id="MDR6867459.1"/>
    </source>
</evidence>
<dbReference type="InterPro" id="IPR003593">
    <property type="entry name" value="AAA+_ATPase"/>
</dbReference>
<dbReference type="Gene3D" id="3.40.50.300">
    <property type="entry name" value="P-loop containing nucleotide triphosphate hydrolases"/>
    <property type="match status" value="1"/>
</dbReference>
<feature type="domain" description="ABC transporter" evidence="6">
    <location>
        <begin position="8"/>
        <end position="237"/>
    </location>
</feature>
<gene>
    <name evidence="7" type="ORF">J2Y69_002062</name>
</gene>
<name>A0ABU1SCX7_9MICO</name>
<accession>A0ABU1SCX7</accession>
<feature type="region of interest" description="Disordered" evidence="5">
    <location>
        <begin position="98"/>
        <end position="117"/>
    </location>
</feature>
<evidence type="ECO:0000256" key="3">
    <source>
        <dbReference type="ARBA" id="ARBA00022741"/>
    </source>
</evidence>
<evidence type="ECO:0000256" key="1">
    <source>
        <dbReference type="ARBA" id="ARBA00005417"/>
    </source>
</evidence>
<evidence type="ECO:0000256" key="4">
    <source>
        <dbReference type="ARBA" id="ARBA00022840"/>
    </source>
</evidence>
<comment type="similarity">
    <text evidence="1">Belongs to the ABC transporter superfamily.</text>
</comment>
<reference evidence="7 8" key="1">
    <citation type="submission" date="2023-07" db="EMBL/GenBank/DDBJ databases">
        <title>Sorghum-associated microbial communities from plants grown in Nebraska, USA.</title>
        <authorList>
            <person name="Schachtman D."/>
        </authorList>
    </citation>
    <scope>NUCLEOTIDE SEQUENCE [LARGE SCALE GENOMIC DNA]</scope>
    <source>
        <strain evidence="7 8">2980</strain>
    </source>
</reference>
<dbReference type="InterPro" id="IPR050153">
    <property type="entry name" value="Metal_Ion_Import_ABC"/>
</dbReference>
<proteinExistence type="inferred from homology"/>
<dbReference type="InterPro" id="IPR027417">
    <property type="entry name" value="P-loop_NTPase"/>
</dbReference>
<dbReference type="Pfam" id="PF00005">
    <property type="entry name" value="ABC_tran"/>
    <property type="match status" value="1"/>
</dbReference>
<dbReference type="GO" id="GO:0005524">
    <property type="term" value="F:ATP binding"/>
    <property type="evidence" value="ECO:0007669"/>
    <property type="project" value="UniProtKB-KW"/>
</dbReference>
<keyword evidence="3" id="KW-0547">Nucleotide-binding</keyword>
<dbReference type="SMART" id="SM00382">
    <property type="entry name" value="AAA"/>
    <property type="match status" value="1"/>
</dbReference>
<dbReference type="InterPro" id="IPR017871">
    <property type="entry name" value="ABC_transporter-like_CS"/>
</dbReference>
<dbReference type="EMBL" id="JAVDUM010000008">
    <property type="protein sequence ID" value="MDR6867459.1"/>
    <property type="molecule type" value="Genomic_DNA"/>
</dbReference>
<organism evidence="7 8">
    <name type="scientific">Microbacterium resistens</name>
    <dbReference type="NCBI Taxonomy" id="156977"/>
    <lineage>
        <taxon>Bacteria</taxon>
        <taxon>Bacillati</taxon>
        <taxon>Actinomycetota</taxon>
        <taxon>Actinomycetes</taxon>
        <taxon>Micrococcales</taxon>
        <taxon>Microbacteriaceae</taxon>
        <taxon>Microbacterium</taxon>
    </lineage>
</organism>
<evidence type="ECO:0000313" key="8">
    <source>
        <dbReference type="Proteomes" id="UP001259347"/>
    </source>
</evidence>
<evidence type="ECO:0000256" key="2">
    <source>
        <dbReference type="ARBA" id="ARBA00022448"/>
    </source>
</evidence>
<sequence>MPSPGPAVLAHALCYAYDDADVLHDVSVELRSGEVTAVVGPNGSGKSTLVELLAGVLRPRCGLVRRAADVALVVQRPAPAPSLPITVADTVAMGTWARGEGRKRPLSRTPSRTRTRERTAEAIARVELTGLESRPLSSLSGGQRQRALLAQGIVRRPGILLLDEPAAGLDARSRECARAILAEEAAHGTAVACVTHDEDVIAVADQIIRLDRGRRVMPGGLDGTRHDRHPIDATIDSPARTRGRAVRASSPPAER</sequence>
<dbReference type="PANTHER" id="PTHR42734">
    <property type="entry name" value="METAL TRANSPORT SYSTEM ATP-BINDING PROTEIN TM_0124-RELATED"/>
    <property type="match status" value="1"/>
</dbReference>
<comment type="caution">
    <text evidence="7">The sequence shown here is derived from an EMBL/GenBank/DDBJ whole genome shotgun (WGS) entry which is preliminary data.</text>
</comment>
<protein>
    <submittedName>
        <fullName evidence="7">Zinc/manganese transport system ATP-binding protein</fullName>
    </submittedName>
</protein>
<keyword evidence="2" id="KW-0813">Transport</keyword>
<dbReference type="SUPFAM" id="SSF52540">
    <property type="entry name" value="P-loop containing nucleoside triphosphate hydrolases"/>
    <property type="match status" value="1"/>
</dbReference>
<dbReference type="InterPro" id="IPR003439">
    <property type="entry name" value="ABC_transporter-like_ATP-bd"/>
</dbReference>
<dbReference type="Proteomes" id="UP001259347">
    <property type="component" value="Unassembled WGS sequence"/>
</dbReference>
<evidence type="ECO:0000259" key="6">
    <source>
        <dbReference type="PROSITE" id="PS50893"/>
    </source>
</evidence>
<dbReference type="RefSeq" id="WP_310020276.1">
    <property type="nucleotide sequence ID" value="NZ_JAVDUM010000008.1"/>
</dbReference>
<keyword evidence="4 7" id="KW-0067">ATP-binding</keyword>
<feature type="region of interest" description="Disordered" evidence="5">
    <location>
        <begin position="220"/>
        <end position="255"/>
    </location>
</feature>
<dbReference type="PROSITE" id="PS50893">
    <property type="entry name" value="ABC_TRANSPORTER_2"/>
    <property type="match status" value="1"/>
</dbReference>
<dbReference type="PROSITE" id="PS00211">
    <property type="entry name" value="ABC_TRANSPORTER_1"/>
    <property type="match status" value="1"/>
</dbReference>